<organism evidence="12">
    <name type="scientific">uncultured Chloroflexia bacterium</name>
    <dbReference type="NCBI Taxonomy" id="1672391"/>
    <lineage>
        <taxon>Bacteria</taxon>
        <taxon>Bacillati</taxon>
        <taxon>Chloroflexota</taxon>
        <taxon>Chloroflexia</taxon>
        <taxon>environmental samples</taxon>
    </lineage>
</organism>
<evidence type="ECO:0000256" key="7">
    <source>
        <dbReference type="ARBA" id="ARBA00023211"/>
    </source>
</evidence>
<feature type="binding site" evidence="9">
    <location>
        <position position="5"/>
    </location>
    <ligand>
        <name>Mn(2+)</name>
        <dbReference type="ChEBI" id="CHEBI:29035"/>
        <label>1</label>
    </ligand>
</feature>
<dbReference type="SUPFAM" id="SSF52768">
    <property type="entry name" value="Arginase/deacetylase"/>
    <property type="match status" value="1"/>
</dbReference>
<dbReference type="InterPro" id="IPR020855">
    <property type="entry name" value="Ureohydrolase_Mn_BS"/>
</dbReference>
<dbReference type="PANTHER" id="PTHR43782">
    <property type="entry name" value="ARGINASE"/>
    <property type="match status" value="1"/>
</dbReference>
<dbReference type="PRINTS" id="PR00116">
    <property type="entry name" value="ARGINASE"/>
</dbReference>
<dbReference type="GO" id="GO:0000050">
    <property type="term" value="P:urea cycle"/>
    <property type="evidence" value="ECO:0007669"/>
    <property type="project" value="UniProtKB-UniPathway"/>
</dbReference>
<reference evidence="12" key="1">
    <citation type="submission" date="2020-02" db="EMBL/GenBank/DDBJ databases">
        <authorList>
            <person name="Meier V. D."/>
        </authorList>
    </citation>
    <scope>NUCLEOTIDE SEQUENCE</scope>
    <source>
        <strain evidence="12">AVDCRST_MAG93</strain>
    </source>
</reference>
<feature type="binding site" evidence="9">
    <location>
        <position position="27"/>
    </location>
    <ligand>
        <name>Mn(2+)</name>
        <dbReference type="ChEBI" id="CHEBI:29035"/>
        <label>1</label>
    </ligand>
</feature>
<dbReference type="Gene3D" id="3.40.800.10">
    <property type="entry name" value="Ureohydrolase domain"/>
    <property type="match status" value="1"/>
</dbReference>
<evidence type="ECO:0000256" key="8">
    <source>
        <dbReference type="ARBA" id="ARBA00047391"/>
    </source>
</evidence>
<dbReference type="InterPro" id="IPR023696">
    <property type="entry name" value="Ureohydrolase_dom_sf"/>
</dbReference>
<dbReference type="GO" id="GO:0006525">
    <property type="term" value="P:arginine metabolic process"/>
    <property type="evidence" value="ECO:0007669"/>
    <property type="project" value="UniProtKB-KW"/>
</dbReference>
<dbReference type="PIRSF" id="PIRSF036979">
    <property type="entry name" value="Arginase"/>
    <property type="match status" value="1"/>
</dbReference>
<feature type="binding site" evidence="9">
    <location>
        <position position="134"/>
    </location>
    <ligand>
        <name>Mn(2+)</name>
        <dbReference type="ChEBI" id="CHEBI:29035"/>
        <label>1</label>
    </ligand>
</feature>
<comment type="cofactor">
    <cofactor evidence="9">
        <name>Mn(2+)</name>
        <dbReference type="ChEBI" id="CHEBI:29035"/>
    </cofactor>
    <text evidence="9">Binds 2 manganese ions per subunit.</text>
</comment>
<keyword evidence="5 9" id="KW-0479">Metal-binding</keyword>
<dbReference type="PROSITE" id="PS51409">
    <property type="entry name" value="ARGINASE_2"/>
    <property type="match status" value="1"/>
</dbReference>
<dbReference type="GO" id="GO:0004053">
    <property type="term" value="F:arginase activity"/>
    <property type="evidence" value="ECO:0007669"/>
    <property type="project" value="UniProtKB-EC"/>
</dbReference>
<dbReference type="InterPro" id="IPR014033">
    <property type="entry name" value="Arginase"/>
</dbReference>
<dbReference type="PROSITE" id="PS01053">
    <property type="entry name" value="ARGINASE_1"/>
    <property type="match status" value="1"/>
</dbReference>
<dbReference type="GO" id="GO:0030145">
    <property type="term" value="F:manganese ion binding"/>
    <property type="evidence" value="ECO:0007669"/>
    <property type="project" value="TreeGrafter"/>
</dbReference>
<evidence type="ECO:0000256" key="5">
    <source>
        <dbReference type="ARBA" id="ARBA00022723"/>
    </source>
</evidence>
<evidence type="ECO:0000256" key="10">
    <source>
        <dbReference type="PROSITE-ProRule" id="PRU00742"/>
    </source>
</evidence>
<gene>
    <name evidence="12" type="ORF">AVDCRST_MAG93-2938</name>
</gene>
<accession>A0A6J4JI29</accession>
<dbReference type="CDD" id="cd09989">
    <property type="entry name" value="Arginase"/>
    <property type="match status" value="1"/>
</dbReference>
<feature type="binding site" evidence="9">
    <location>
        <position position="136"/>
    </location>
    <ligand>
        <name>Mn(2+)</name>
        <dbReference type="ChEBI" id="CHEBI:29035"/>
        <label>1</label>
    </ligand>
</feature>
<dbReference type="EMBL" id="CADCTR010001007">
    <property type="protein sequence ID" value="CAA9276897.1"/>
    <property type="molecule type" value="Genomic_DNA"/>
</dbReference>
<evidence type="ECO:0000256" key="9">
    <source>
        <dbReference type="PIRSR" id="PIRSR036979-1"/>
    </source>
</evidence>
<comment type="similarity">
    <text evidence="10 11">Belongs to the arginase family.</text>
</comment>
<keyword evidence="4" id="KW-0056">Arginine metabolism</keyword>
<dbReference type="PANTHER" id="PTHR43782:SF3">
    <property type="entry name" value="ARGINASE"/>
    <property type="match status" value="1"/>
</dbReference>
<name>A0A6J4JI29_9CHLR</name>
<evidence type="ECO:0000256" key="1">
    <source>
        <dbReference type="ARBA" id="ARBA00005098"/>
    </source>
</evidence>
<sequence length="226" mass="23587">MGGDHSLAMGSVMGAARTRRLGLIWLDAHGDFNTAETTLSGNIHGMPLAAIAGYGDQRLVTLGGQEPAGPKIAPTNIAVVGARSLDERERELLEAAGVAVFSMEAVDRLGMPETMRRAITIAGRGTDGIYLSLDLDGVDPVFAPGVGTPVPGGLTFREVHLAVEYVWDTGKLAGVDLVEVNPILDLANATGLLAVELALSACGKRIWRGGSGGLDARNRYFSEHGA</sequence>
<dbReference type="UniPathway" id="UPA00158">
    <property type="reaction ID" value="UER00270"/>
</dbReference>
<keyword evidence="7 9" id="KW-0464">Manganese</keyword>
<feature type="binding site" evidence="9">
    <location>
        <position position="29"/>
    </location>
    <ligand>
        <name>Mn(2+)</name>
        <dbReference type="ChEBI" id="CHEBI:29035"/>
        <label>1</label>
    </ligand>
</feature>
<dbReference type="InterPro" id="IPR006035">
    <property type="entry name" value="Ureohydrolase"/>
</dbReference>
<comment type="catalytic activity">
    <reaction evidence="8">
        <text>L-arginine + H2O = urea + L-ornithine</text>
        <dbReference type="Rhea" id="RHEA:20569"/>
        <dbReference type="ChEBI" id="CHEBI:15377"/>
        <dbReference type="ChEBI" id="CHEBI:16199"/>
        <dbReference type="ChEBI" id="CHEBI:32682"/>
        <dbReference type="ChEBI" id="CHEBI:46911"/>
        <dbReference type="EC" id="3.5.3.1"/>
    </reaction>
</comment>
<evidence type="ECO:0000256" key="4">
    <source>
        <dbReference type="ARBA" id="ARBA00022503"/>
    </source>
</evidence>
<dbReference type="EC" id="3.5.3.1" evidence="2"/>
<dbReference type="AlphaFoldDB" id="A0A6J4JI29"/>
<keyword evidence="6 11" id="KW-0378">Hydrolase</keyword>
<dbReference type="Pfam" id="PF00491">
    <property type="entry name" value="Arginase"/>
    <property type="match status" value="1"/>
</dbReference>
<evidence type="ECO:0000313" key="12">
    <source>
        <dbReference type="EMBL" id="CAA9276897.1"/>
    </source>
</evidence>
<evidence type="ECO:0000256" key="3">
    <source>
        <dbReference type="ARBA" id="ARBA00018123"/>
    </source>
</evidence>
<evidence type="ECO:0000256" key="2">
    <source>
        <dbReference type="ARBA" id="ARBA00012168"/>
    </source>
</evidence>
<comment type="pathway">
    <text evidence="1">Nitrogen metabolism; urea cycle; L-ornithine and urea from L-arginine: step 1/1.</text>
</comment>
<evidence type="ECO:0000256" key="6">
    <source>
        <dbReference type="ARBA" id="ARBA00022801"/>
    </source>
</evidence>
<dbReference type="GO" id="GO:0005737">
    <property type="term" value="C:cytoplasm"/>
    <property type="evidence" value="ECO:0007669"/>
    <property type="project" value="TreeGrafter"/>
</dbReference>
<feature type="binding site" evidence="9">
    <location>
        <position position="31"/>
    </location>
    <ligand>
        <name>Mn(2+)</name>
        <dbReference type="ChEBI" id="CHEBI:29035"/>
        <label>1</label>
    </ligand>
</feature>
<protein>
    <recommendedName>
        <fullName evidence="3">Arginase</fullName>
        <ecNumber evidence="2">3.5.3.1</ecNumber>
    </recommendedName>
</protein>
<proteinExistence type="inferred from homology"/>
<evidence type="ECO:0000256" key="11">
    <source>
        <dbReference type="RuleBase" id="RU003684"/>
    </source>
</evidence>